<organism evidence="3 4">
    <name type="scientific">Domibacillus enclensis</name>
    <dbReference type="NCBI Taxonomy" id="1017273"/>
    <lineage>
        <taxon>Bacteria</taxon>
        <taxon>Bacillati</taxon>
        <taxon>Bacillota</taxon>
        <taxon>Bacilli</taxon>
        <taxon>Bacillales</taxon>
        <taxon>Bacillaceae</taxon>
        <taxon>Domibacillus</taxon>
    </lineage>
</organism>
<reference evidence="2" key="3">
    <citation type="submission" date="2017-03" db="EMBL/GenBank/DDBJ databases">
        <authorList>
            <person name="Dastager S.G."/>
            <person name="Neurgaonkar P.S."/>
            <person name="Dharne M.S."/>
        </authorList>
    </citation>
    <scope>NUCLEOTIDE SEQUENCE</scope>
    <source>
        <strain evidence="2">DSM 25145</strain>
    </source>
</reference>
<protein>
    <submittedName>
        <fullName evidence="3">Uncharacterized membrane protein YesL</fullName>
    </submittedName>
</protein>
<evidence type="ECO:0000256" key="1">
    <source>
        <dbReference type="SAM" id="Phobius"/>
    </source>
</evidence>
<dbReference type="Pfam" id="PF04854">
    <property type="entry name" value="DUF624"/>
    <property type="match status" value="1"/>
</dbReference>
<proteinExistence type="predicted"/>
<dbReference type="EMBL" id="MWSK01000022">
    <property type="protein sequence ID" value="OXS72908.1"/>
    <property type="molecule type" value="Genomic_DNA"/>
</dbReference>
<keyword evidence="1" id="KW-0812">Transmembrane</keyword>
<dbReference type="STRING" id="1017273.SAMN05443094_1222"/>
<accession>A0A1N7D2V7</accession>
<keyword evidence="5" id="KW-1185">Reference proteome</keyword>
<sequence>MKTHESIGIGTVYGWVQTSYTFIMVNLCFVAANLLFLFFFLTLNQTSSNSWIYYAALLPAGPSIYALLRTMDAFIRGGEVAPARSFWQNIRRNVRESSTNWLVMITVAFLLGADIFYLNGSSLPGKMIGSAALLVILIIWMLVSMNVLIIQTRFTFQKKALWRLSAYYLAEKWKTAIVNVCLVAVGIGLLAATSGFSILFTFSITAFFVMKNSQMMMEDIQKRFVKKG</sequence>
<evidence type="ECO:0000313" key="2">
    <source>
        <dbReference type="EMBL" id="OXS72908.1"/>
    </source>
</evidence>
<dbReference type="AlphaFoldDB" id="A0A1N7D2V7"/>
<dbReference type="OrthoDB" id="2965305at2"/>
<keyword evidence="1" id="KW-1133">Transmembrane helix</keyword>
<name>A0A1N7D2V7_9BACI</name>
<feature type="transmembrane region" description="Helical" evidence="1">
    <location>
        <begin position="51"/>
        <end position="68"/>
    </location>
</feature>
<gene>
    <name evidence="2" type="ORF">B1B05_19030</name>
    <name evidence="3" type="ORF">SAMN05443094_1222</name>
</gene>
<evidence type="ECO:0000313" key="3">
    <source>
        <dbReference type="EMBL" id="SIR70100.1"/>
    </source>
</evidence>
<feature type="transmembrane region" description="Helical" evidence="1">
    <location>
        <begin position="131"/>
        <end position="156"/>
    </location>
</feature>
<dbReference type="Proteomes" id="UP000215545">
    <property type="component" value="Unassembled WGS sequence"/>
</dbReference>
<feature type="transmembrane region" description="Helical" evidence="1">
    <location>
        <begin position="176"/>
        <end position="209"/>
    </location>
</feature>
<dbReference type="InterPro" id="IPR006938">
    <property type="entry name" value="DUF624"/>
</dbReference>
<keyword evidence="1" id="KW-0472">Membrane</keyword>
<evidence type="ECO:0000313" key="5">
    <source>
        <dbReference type="Proteomes" id="UP000215545"/>
    </source>
</evidence>
<dbReference type="Proteomes" id="UP000186385">
    <property type="component" value="Unassembled WGS sequence"/>
</dbReference>
<reference evidence="5" key="2">
    <citation type="submission" date="2017-03" db="EMBL/GenBank/DDBJ databases">
        <title>Bacillus sp. V-88(T) DSM27956, whole genome shotgun sequencing project.</title>
        <authorList>
            <person name="Dastager S.G."/>
            <person name="Neurgaonkar P.S."/>
            <person name="Dharne M.S."/>
        </authorList>
    </citation>
    <scope>NUCLEOTIDE SEQUENCE [LARGE SCALE GENOMIC DNA]</scope>
    <source>
        <strain evidence="5">DSM 25145</strain>
    </source>
</reference>
<evidence type="ECO:0000313" key="4">
    <source>
        <dbReference type="Proteomes" id="UP000186385"/>
    </source>
</evidence>
<feature type="transmembrane region" description="Helical" evidence="1">
    <location>
        <begin position="101"/>
        <end position="119"/>
    </location>
</feature>
<dbReference type="RefSeq" id="WP_045849019.1">
    <property type="nucleotide sequence ID" value="NZ_FTLX01000022.1"/>
</dbReference>
<feature type="transmembrane region" description="Helical" evidence="1">
    <location>
        <begin position="20"/>
        <end position="44"/>
    </location>
</feature>
<dbReference type="EMBL" id="FTLX01000022">
    <property type="protein sequence ID" value="SIR70100.1"/>
    <property type="molecule type" value="Genomic_DNA"/>
</dbReference>
<reference evidence="3 4" key="1">
    <citation type="submission" date="2017-01" db="EMBL/GenBank/DDBJ databases">
        <authorList>
            <person name="Mah S.A."/>
            <person name="Swanson W.J."/>
            <person name="Moy G.W."/>
            <person name="Vacquier V.D."/>
        </authorList>
    </citation>
    <scope>NUCLEOTIDE SEQUENCE [LARGE SCALE GENOMIC DNA]</scope>
    <source>
        <strain evidence="3 4">NIO-1016</strain>
    </source>
</reference>